<reference evidence="1" key="1">
    <citation type="journal article" date="2019" name="bioRxiv">
        <title>The Genome of the Zebra Mussel, Dreissena polymorpha: A Resource for Invasive Species Research.</title>
        <authorList>
            <person name="McCartney M.A."/>
            <person name="Auch B."/>
            <person name="Kono T."/>
            <person name="Mallez S."/>
            <person name="Zhang Y."/>
            <person name="Obille A."/>
            <person name="Becker A."/>
            <person name="Abrahante J.E."/>
            <person name="Garbe J."/>
            <person name="Badalamenti J.P."/>
            <person name="Herman A."/>
            <person name="Mangelson H."/>
            <person name="Liachko I."/>
            <person name="Sullivan S."/>
            <person name="Sone E.D."/>
            <person name="Koren S."/>
            <person name="Silverstein K.A.T."/>
            <person name="Beckman K.B."/>
            <person name="Gohl D.M."/>
        </authorList>
    </citation>
    <scope>NUCLEOTIDE SEQUENCE</scope>
    <source>
        <strain evidence="1">Duluth1</strain>
        <tissue evidence="1">Whole animal</tissue>
    </source>
</reference>
<name>A0A9D4MR92_DREPO</name>
<dbReference type="AlphaFoldDB" id="A0A9D4MR92"/>
<dbReference type="Proteomes" id="UP000828390">
    <property type="component" value="Unassembled WGS sequence"/>
</dbReference>
<organism evidence="1 2">
    <name type="scientific">Dreissena polymorpha</name>
    <name type="common">Zebra mussel</name>
    <name type="synonym">Mytilus polymorpha</name>
    <dbReference type="NCBI Taxonomy" id="45954"/>
    <lineage>
        <taxon>Eukaryota</taxon>
        <taxon>Metazoa</taxon>
        <taxon>Spiralia</taxon>
        <taxon>Lophotrochozoa</taxon>
        <taxon>Mollusca</taxon>
        <taxon>Bivalvia</taxon>
        <taxon>Autobranchia</taxon>
        <taxon>Heteroconchia</taxon>
        <taxon>Euheterodonta</taxon>
        <taxon>Imparidentia</taxon>
        <taxon>Neoheterodontei</taxon>
        <taxon>Myida</taxon>
        <taxon>Dreissenoidea</taxon>
        <taxon>Dreissenidae</taxon>
        <taxon>Dreissena</taxon>
    </lineage>
</organism>
<proteinExistence type="predicted"/>
<sequence length="106" mass="11887">MAQTNQPTNRPTDQPTDRAKTILELEIEVEVEEEVVVVAVVLKDNRKEITITCMSPFVKNKGGLRLAPGVDEPCVSRSYRWSCRKCFIGAPVQGVDLNNIIRTVFL</sequence>
<protein>
    <submittedName>
        <fullName evidence="1">Uncharacterized protein</fullName>
    </submittedName>
</protein>
<dbReference type="EMBL" id="JAIWYP010000001">
    <property type="protein sequence ID" value="KAH3879822.1"/>
    <property type="molecule type" value="Genomic_DNA"/>
</dbReference>
<keyword evidence="2" id="KW-1185">Reference proteome</keyword>
<gene>
    <name evidence="1" type="ORF">DPMN_003729</name>
</gene>
<evidence type="ECO:0000313" key="1">
    <source>
        <dbReference type="EMBL" id="KAH3879822.1"/>
    </source>
</evidence>
<reference evidence="1" key="2">
    <citation type="submission" date="2020-11" db="EMBL/GenBank/DDBJ databases">
        <authorList>
            <person name="McCartney M.A."/>
            <person name="Auch B."/>
            <person name="Kono T."/>
            <person name="Mallez S."/>
            <person name="Becker A."/>
            <person name="Gohl D.M."/>
            <person name="Silverstein K.A.T."/>
            <person name="Koren S."/>
            <person name="Bechman K.B."/>
            <person name="Herman A."/>
            <person name="Abrahante J.E."/>
            <person name="Garbe J."/>
        </authorList>
    </citation>
    <scope>NUCLEOTIDE SEQUENCE</scope>
    <source>
        <strain evidence="1">Duluth1</strain>
        <tissue evidence="1">Whole animal</tissue>
    </source>
</reference>
<comment type="caution">
    <text evidence="1">The sequence shown here is derived from an EMBL/GenBank/DDBJ whole genome shotgun (WGS) entry which is preliminary data.</text>
</comment>
<evidence type="ECO:0000313" key="2">
    <source>
        <dbReference type="Proteomes" id="UP000828390"/>
    </source>
</evidence>
<accession>A0A9D4MR92</accession>